<dbReference type="EMBL" id="QNGE01009409">
    <property type="protein sequence ID" value="KAA3670576.1"/>
    <property type="molecule type" value="Genomic_DNA"/>
</dbReference>
<gene>
    <name evidence="1" type="ORF">DEA37_0009118</name>
</gene>
<evidence type="ECO:0000313" key="2">
    <source>
        <dbReference type="Proteomes" id="UP000324629"/>
    </source>
</evidence>
<sequence>MCMFLVDGVCFSYGIFLSELESTFGASKMQMTLAGSLLTGCYFMVGELLASNQV</sequence>
<reference evidence="1 2" key="1">
    <citation type="journal article" date="2019" name="Gigascience">
        <title>Whole-genome sequence of the oriental lung fluke Paragonimus westermani.</title>
        <authorList>
            <person name="Oey H."/>
            <person name="Zakrzewski M."/>
            <person name="Narain K."/>
            <person name="Devi K.R."/>
            <person name="Agatsuma T."/>
            <person name="Nawaratna S."/>
            <person name="Gobert G.N."/>
            <person name="Jones M.K."/>
            <person name="Ragan M.A."/>
            <person name="McManus D.P."/>
            <person name="Krause L."/>
        </authorList>
    </citation>
    <scope>NUCLEOTIDE SEQUENCE [LARGE SCALE GENOMIC DNA]</scope>
    <source>
        <strain evidence="1 2">IND2009</strain>
    </source>
</reference>
<organism evidence="1 2">
    <name type="scientific">Paragonimus westermani</name>
    <dbReference type="NCBI Taxonomy" id="34504"/>
    <lineage>
        <taxon>Eukaryota</taxon>
        <taxon>Metazoa</taxon>
        <taxon>Spiralia</taxon>
        <taxon>Lophotrochozoa</taxon>
        <taxon>Platyhelminthes</taxon>
        <taxon>Trematoda</taxon>
        <taxon>Digenea</taxon>
        <taxon>Plagiorchiida</taxon>
        <taxon>Troglotremata</taxon>
        <taxon>Troglotrematidae</taxon>
        <taxon>Paragonimus</taxon>
    </lineage>
</organism>
<dbReference type="Proteomes" id="UP000324629">
    <property type="component" value="Unassembled WGS sequence"/>
</dbReference>
<protein>
    <recommendedName>
        <fullName evidence="3">Major facilitator superfamily associated domain-containing protein</fullName>
    </recommendedName>
</protein>
<keyword evidence="2" id="KW-1185">Reference proteome</keyword>
<proteinExistence type="predicted"/>
<accession>A0A5J4N4U0</accession>
<evidence type="ECO:0008006" key="3">
    <source>
        <dbReference type="Google" id="ProtNLM"/>
    </source>
</evidence>
<dbReference type="AlphaFoldDB" id="A0A5J4N4U0"/>
<comment type="caution">
    <text evidence="1">The sequence shown here is derived from an EMBL/GenBank/DDBJ whole genome shotgun (WGS) entry which is preliminary data.</text>
</comment>
<evidence type="ECO:0000313" key="1">
    <source>
        <dbReference type="EMBL" id="KAA3670576.1"/>
    </source>
</evidence>
<name>A0A5J4N4U0_9TREM</name>